<reference evidence="2" key="2">
    <citation type="submission" date="2022-11" db="EMBL/GenBank/DDBJ databases">
        <title>Draft genome sequence of Sellimonas catena strain 12EGH17.</title>
        <authorList>
            <person name="Hisatomi A."/>
            <person name="Ohkuma M."/>
            <person name="Sakamoto M."/>
        </authorList>
    </citation>
    <scope>NUCLEOTIDE SEQUENCE</scope>
    <source>
        <strain evidence="2">12EGH17</strain>
    </source>
</reference>
<evidence type="ECO:0000313" key="2">
    <source>
        <dbReference type="EMBL" id="GLG04827.1"/>
    </source>
</evidence>
<dbReference type="InterPro" id="IPR011765">
    <property type="entry name" value="Pept_M16_N"/>
</dbReference>
<name>A0A9W6C6R5_9FIRM</name>
<dbReference type="GO" id="GO:0004222">
    <property type="term" value="F:metalloendopeptidase activity"/>
    <property type="evidence" value="ECO:0007669"/>
    <property type="project" value="TreeGrafter"/>
</dbReference>
<evidence type="ECO:0000313" key="3">
    <source>
        <dbReference type="EMBL" id="GLG89733.1"/>
    </source>
</evidence>
<comment type="caution">
    <text evidence="2">The sequence shown here is derived from an EMBL/GenBank/DDBJ whole genome shotgun (WGS) entry which is preliminary data.</text>
</comment>
<accession>A0A9W6C6R5</accession>
<dbReference type="Proteomes" id="UP001145094">
    <property type="component" value="Unassembled WGS sequence"/>
</dbReference>
<dbReference type="Proteomes" id="UP001145145">
    <property type="component" value="Unassembled WGS sequence"/>
</dbReference>
<dbReference type="InterPro" id="IPR055130">
    <property type="entry name" value="PreP_C"/>
</dbReference>
<dbReference type="RefSeq" id="WP_281844755.1">
    <property type="nucleotide sequence ID" value="NZ_BSBO01000020.1"/>
</dbReference>
<gene>
    <name evidence="2" type="ORF">Selli1_20010</name>
    <name evidence="3" type="ORF">Selli2_11600</name>
</gene>
<dbReference type="Pfam" id="PF00675">
    <property type="entry name" value="Peptidase_M16"/>
    <property type="match status" value="1"/>
</dbReference>
<dbReference type="InterPro" id="IPR011249">
    <property type="entry name" value="Metalloenz_LuxS/M16"/>
</dbReference>
<reference evidence="3" key="4">
    <citation type="submission" date="2022-11" db="EMBL/GenBank/DDBJ databases">
        <title>Draft genome sequence of Sellimonas catena strain 18CBH55.</title>
        <authorList>
            <person name="Hisatomi A."/>
            <person name="Ohkuma M."/>
            <person name="Sakamoto M."/>
        </authorList>
    </citation>
    <scope>NUCLEOTIDE SEQUENCE</scope>
    <source>
        <strain evidence="3">18CBH55</strain>
    </source>
</reference>
<dbReference type="EMBL" id="BSBO01000020">
    <property type="protein sequence ID" value="GLG04827.1"/>
    <property type="molecule type" value="Genomic_DNA"/>
</dbReference>
<dbReference type="Gene3D" id="3.30.830.10">
    <property type="entry name" value="Metalloenzyme, LuxS/M16 peptidase-like"/>
    <property type="match status" value="4"/>
</dbReference>
<reference evidence="2" key="1">
    <citation type="submission" date="2022-11" db="EMBL/GenBank/DDBJ databases">
        <title>Draft genome sequence of Sellimonas catena strain 12EGH17.</title>
        <authorList>
            <person name="Atsushi H."/>
            <person name="Moriya O."/>
            <person name="Mitsuo S."/>
        </authorList>
    </citation>
    <scope>NUCLEOTIDE SEQUENCE</scope>
    <source>
        <strain evidence="2">12EGH17</strain>
    </source>
</reference>
<dbReference type="FunFam" id="3.30.830.10:FF:000034">
    <property type="entry name" value="presequence protease 1, chloroplastic/mitochondrial"/>
    <property type="match status" value="1"/>
</dbReference>
<proteinExistence type="predicted"/>
<reference evidence="3" key="3">
    <citation type="submission" date="2022-11" db="EMBL/GenBank/DDBJ databases">
        <title>Draft genome sequence of Sellimonas catena strain 18CBH55.</title>
        <authorList>
            <person name="Atsushi H."/>
            <person name="Moriya O."/>
            <person name="Mitsuo S."/>
        </authorList>
    </citation>
    <scope>NUCLEOTIDE SEQUENCE</scope>
    <source>
        <strain evidence="3">18CBH55</strain>
    </source>
</reference>
<dbReference type="EMBL" id="BSCH01000006">
    <property type="protein sequence ID" value="GLG89733.1"/>
    <property type="molecule type" value="Genomic_DNA"/>
</dbReference>
<dbReference type="Pfam" id="PF22516">
    <property type="entry name" value="PreP_C"/>
    <property type="match status" value="1"/>
</dbReference>
<dbReference type="Pfam" id="PF08367">
    <property type="entry name" value="M16C_assoc"/>
    <property type="match status" value="1"/>
</dbReference>
<keyword evidence="4" id="KW-1185">Reference proteome</keyword>
<dbReference type="Pfam" id="PF05193">
    <property type="entry name" value="Peptidase_M16_C"/>
    <property type="match status" value="1"/>
</dbReference>
<dbReference type="AlphaFoldDB" id="A0A9W6C6R5"/>
<dbReference type="GO" id="GO:0016485">
    <property type="term" value="P:protein processing"/>
    <property type="evidence" value="ECO:0007669"/>
    <property type="project" value="TreeGrafter"/>
</dbReference>
<dbReference type="SMART" id="SM01264">
    <property type="entry name" value="M16C_associated"/>
    <property type="match status" value="1"/>
</dbReference>
<dbReference type="SUPFAM" id="SSF63411">
    <property type="entry name" value="LuxS/MPP-like metallohydrolase"/>
    <property type="match status" value="4"/>
</dbReference>
<evidence type="ECO:0000259" key="1">
    <source>
        <dbReference type="SMART" id="SM01264"/>
    </source>
</evidence>
<evidence type="ECO:0000313" key="4">
    <source>
        <dbReference type="Proteomes" id="UP001145145"/>
    </source>
</evidence>
<reference evidence="2 4" key="5">
    <citation type="journal article" date="2023" name="Int. J. Syst. Evol. Microbiol.">
        <title>Sellimonas catena sp. nov., isolated from human faeces.</title>
        <authorList>
            <person name="Hisatomi A."/>
            <person name="Ohkuma M."/>
            <person name="Sakamoto M."/>
        </authorList>
    </citation>
    <scope>NUCLEOTIDE SEQUENCE [LARGE SCALE GENOMIC DNA]</scope>
    <source>
        <strain evidence="2 4">12EGH17</strain>
        <strain evidence="3">18CBH55</strain>
    </source>
</reference>
<protein>
    <submittedName>
        <fullName evidence="2">Peptidase</fullName>
    </submittedName>
</protein>
<dbReference type="InterPro" id="IPR013578">
    <property type="entry name" value="Peptidase_M16C_assoc"/>
</dbReference>
<dbReference type="GO" id="GO:0046872">
    <property type="term" value="F:metal ion binding"/>
    <property type="evidence" value="ECO:0007669"/>
    <property type="project" value="InterPro"/>
</dbReference>
<dbReference type="PANTHER" id="PTHR43016:SF13">
    <property type="entry name" value="PRESEQUENCE PROTEASE, MITOCHONDRIAL"/>
    <property type="match status" value="1"/>
</dbReference>
<dbReference type="PANTHER" id="PTHR43016">
    <property type="entry name" value="PRESEQUENCE PROTEASE"/>
    <property type="match status" value="1"/>
</dbReference>
<dbReference type="InterPro" id="IPR007863">
    <property type="entry name" value="Peptidase_M16_C"/>
</dbReference>
<feature type="domain" description="Peptidase M16C associated" evidence="1">
    <location>
        <begin position="462"/>
        <end position="714"/>
    </location>
</feature>
<organism evidence="2 4">
    <name type="scientific">Sellimonas catena</name>
    <dbReference type="NCBI Taxonomy" id="2994035"/>
    <lineage>
        <taxon>Bacteria</taxon>
        <taxon>Bacillati</taxon>
        <taxon>Bacillota</taxon>
        <taxon>Clostridia</taxon>
        <taxon>Lachnospirales</taxon>
        <taxon>Lachnospiraceae</taxon>
        <taxon>Sellimonas</taxon>
    </lineage>
</organism>
<sequence length="974" mass="111754">MDSKKLQAYELIQERDLSGIKAKGTLLRHKKSGARIALIENYDDNKVFSIAFRTPPEDSTGLPHILEHSVLCGSKEFPAKDPFVELVKGSLNTFLNAMTYPDKTVYPIASCNDQDFQNLMHVYMDAVFYPNIYESDKTFRQEGWSYELEDPDGELKYNGVVYNEMKGAFSSPDGVLDRMILNSLFPDTSYSNESGGDPDAIPSLTYEDFLNFHRKYYHPSNSYIYLYGDMDMEEKLQWLDEKYLSRFEKAEIDSEIRLQKPFDEPVEWKRYYSIAANESEEMNTYLSYNKVIGTSLDEKLYLAFSILDYALLSAPGAPLKKALTDAGIGHDILGSYDNGIYQPTFSVIAKNAEESQKEEFVRVIESTLEKIVKEGIDPDALTAGINYHEFRYREADFGSYPKGLMYGLQMFDSWLYDEESPFLHIEALDTFAFLKEQISTSYYEDLIQKYFLDNTHASIVMICPKKGLTAEADQKLHQKLQDYKAGLSREEVEKLVQDTKDLRAYQEEPTPPEILEKIPVLKVSDISEDIAPIYNEEQKAGGVPCICHPIDTNGIGYLTLIFDLRTLSEKEIPYAGLLQAVLGIIDTEHYEYGKLFNEINRRTGGIETSLEMYTDVTKVKEKEFRPTFEIKTKAMYGQLPFALSMMEEILMRSVLTDEKRIKEILDMLKSRLQMKFLSAGHSSAVLRAMSYSSPLACFKDMTNGIEYYETVSRIADHFEEEKDRLMEMLQTISRKVFRKDRMIVSYTGEPESKEPVLQEIEKFSGCLHTEEVEESGFQLTCAKKNEGFQTSSKVQYVAMAGNFIDAGAEYHGALQILKVIMGYEYLWQNIRVKGGAYGCMSSFNKLGEGYFVSYRDPHLKNTLEIYQGVTEYLRNFDVSDRDMTKFIIGTISNMDQPMTPATKGDRSMNLYMNHVTEEMIRKERLEVLRATQQDIRNLADIVEKVLQADQICVIGNEDKIEQEKEIFTEVKALF</sequence>